<comment type="similarity">
    <text evidence="3">Belongs to the MoaC family.</text>
</comment>
<organism evidence="5 6">
    <name type="scientific">Methanocaldococcus infernus (strain DSM 11812 / JCM 15783 / ME)</name>
    <dbReference type="NCBI Taxonomy" id="573063"/>
    <lineage>
        <taxon>Archaea</taxon>
        <taxon>Methanobacteriati</taxon>
        <taxon>Methanobacteriota</taxon>
        <taxon>Methanomada group</taxon>
        <taxon>Methanococci</taxon>
        <taxon>Methanococcales</taxon>
        <taxon>Methanocaldococcaceae</taxon>
        <taxon>Methanocaldococcus</taxon>
    </lineage>
</organism>
<evidence type="ECO:0000259" key="4">
    <source>
        <dbReference type="Pfam" id="PF01967"/>
    </source>
</evidence>
<reference evidence="5" key="1">
    <citation type="submission" date="2010-04" db="EMBL/GenBank/DDBJ databases">
        <title>Complete sequence of Methanocaldococcus infernus ME.</title>
        <authorList>
            <consortium name="US DOE Joint Genome Institute"/>
            <person name="Lucas S."/>
            <person name="Copeland A."/>
            <person name="Lapidus A."/>
            <person name="Cheng J.-F."/>
            <person name="Bruce D."/>
            <person name="Goodwin L."/>
            <person name="Pitluck S."/>
            <person name="Munk A.C."/>
            <person name="Detter J.C."/>
            <person name="Han C."/>
            <person name="Tapia R."/>
            <person name="Land M."/>
            <person name="Hauser L."/>
            <person name="Kyrpides N."/>
            <person name="Mikhailova N."/>
            <person name="Sieprawska-Lupa M."/>
            <person name="Whitman W.B."/>
            <person name="Woyke T."/>
        </authorList>
    </citation>
    <scope>NUCLEOTIDE SEQUENCE [LARGE SCALE GENOMIC DNA]</scope>
    <source>
        <strain evidence="5">ME</strain>
    </source>
</reference>
<dbReference type="InterPro" id="IPR023047">
    <property type="entry name" value="Mo_CF_biosynth-C_arc"/>
</dbReference>
<accession>D5VSV6</accession>
<dbReference type="NCBIfam" id="NF008999">
    <property type="entry name" value="PRK12343.1"/>
    <property type="match status" value="1"/>
</dbReference>
<evidence type="ECO:0000256" key="3">
    <source>
        <dbReference type="HAMAP-Rule" id="MF_01224"/>
    </source>
</evidence>
<feature type="domain" description="Molybdopterin cofactor biosynthesis C (MoaC)" evidence="4">
    <location>
        <begin position="8"/>
        <end position="144"/>
    </location>
</feature>
<dbReference type="EMBL" id="CP002009">
    <property type="protein sequence ID" value="ADG13659.1"/>
    <property type="molecule type" value="Genomic_DNA"/>
</dbReference>
<dbReference type="AlphaFoldDB" id="D5VSV6"/>
<dbReference type="NCBIfam" id="TIGR00581">
    <property type="entry name" value="moaC"/>
    <property type="match status" value="1"/>
</dbReference>
<dbReference type="OrthoDB" id="10067at2157"/>
<proteinExistence type="inferred from homology"/>
<comment type="function">
    <text evidence="3">Catalyzes the conversion of (8S)-3',8-cyclo-7,8-dihydroguanosine 5'-triphosphate to cyclic pyranopterin monophosphate (cPMP).</text>
</comment>
<sequence>MYEKGVRMVDISEKKDVYRECIAEGYIKLKKETINIIKEGKAKKGDVLKVAQVAGIMAVKKTFELIPMCHPIPITGVNVEFEIFEDKIKATCKVKTTYKTGVEMEALTGVSVALLTIWDMVKSYEKLDNYKETRIYDIKVVEKIKKD</sequence>
<dbReference type="UniPathway" id="UPA00344"/>
<keyword evidence="2 3" id="KW-0501">Molybdenum cofactor biosynthesis</keyword>
<evidence type="ECO:0000256" key="1">
    <source>
        <dbReference type="ARBA" id="ARBA00005046"/>
    </source>
</evidence>
<evidence type="ECO:0000313" key="6">
    <source>
        <dbReference type="Proteomes" id="UP000002061"/>
    </source>
</evidence>
<evidence type="ECO:0000313" key="5">
    <source>
        <dbReference type="EMBL" id="ADG13659.1"/>
    </source>
</evidence>
<dbReference type="RefSeq" id="WP_013100404.1">
    <property type="nucleotide sequence ID" value="NC_014122.1"/>
</dbReference>
<dbReference type="NCBIfam" id="NF006870">
    <property type="entry name" value="PRK09364.1"/>
    <property type="match status" value="1"/>
</dbReference>
<dbReference type="Pfam" id="PF01967">
    <property type="entry name" value="MoaC"/>
    <property type="match status" value="1"/>
</dbReference>
<protein>
    <recommendedName>
        <fullName evidence="3">Probable cyclic pyranopterin monophosphate synthase</fullName>
        <ecNumber evidence="3">4.6.1.17</ecNumber>
    </recommendedName>
    <alternativeName>
        <fullName evidence="3">Molybdenum cofactor biosynthesis protein C</fullName>
    </alternativeName>
</protein>
<dbReference type="SUPFAM" id="SSF55040">
    <property type="entry name" value="Molybdenum cofactor biosynthesis protein C, MoaC"/>
    <property type="match status" value="1"/>
</dbReference>
<dbReference type="KEGG" id="mif:Metin_1001"/>
<dbReference type="InterPro" id="IPR023045">
    <property type="entry name" value="MoaC"/>
</dbReference>
<dbReference type="HAMAP" id="MF_01224_A">
    <property type="entry name" value="MoaC_A"/>
    <property type="match status" value="1"/>
</dbReference>
<dbReference type="Proteomes" id="UP000002061">
    <property type="component" value="Chromosome"/>
</dbReference>
<comment type="catalytic activity">
    <reaction evidence="3">
        <text>(8S)-3',8-cyclo-7,8-dihydroguanosine 5'-triphosphate = cyclic pyranopterin phosphate + diphosphate</text>
        <dbReference type="Rhea" id="RHEA:49580"/>
        <dbReference type="ChEBI" id="CHEBI:33019"/>
        <dbReference type="ChEBI" id="CHEBI:59648"/>
        <dbReference type="ChEBI" id="CHEBI:131766"/>
        <dbReference type="EC" id="4.6.1.17"/>
    </reaction>
</comment>
<dbReference type="Gene3D" id="3.30.70.640">
    <property type="entry name" value="Molybdopterin cofactor biosynthesis C (MoaC) domain"/>
    <property type="match status" value="1"/>
</dbReference>
<evidence type="ECO:0000256" key="2">
    <source>
        <dbReference type="ARBA" id="ARBA00023150"/>
    </source>
</evidence>
<feature type="binding site" evidence="3">
    <location>
        <begin position="68"/>
        <end position="70"/>
    </location>
    <ligand>
        <name>substrate</name>
    </ligand>
</feature>
<keyword evidence="6" id="KW-1185">Reference proteome</keyword>
<dbReference type="InterPro" id="IPR050105">
    <property type="entry name" value="MoCo_biosynth_MoaA/MoaC"/>
</dbReference>
<name>D5VSV6_METIM</name>
<dbReference type="CDD" id="cd01419">
    <property type="entry name" value="MoaC_A"/>
    <property type="match status" value="1"/>
</dbReference>
<dbReference type="GO" id="GO:0006777">
    <property type="term" value="P:Mo-molybdopterin cofactor biosynthetic process"/>
    <property type="evidence" value="ECO:0007669"/>
    <property type="project" value="UniProtKB-UniRule"/>
</dbReference>
<dbReference type="STRING" id="573063.Metin_1001"/>
<dbReference type="EC" id="4.6.1.17" evidence="3"/>
<keyword evidence="3" id="KW-0456">Lyase</keyword>
<dbReference type="eggNOG" id="arCOG01530">
    <property type="taxonomic scope" value="Archaea"/>
</dbReference>
<gene>
    <name evidence="3" type="primary">moaC</name>
    <name evidence="5" type="ordered locus">Metin_1001</name>
</gene>
<dbReference type="HOGENOM" id="CLU_074693_1_2_2"/>
<dbReference type="PANTHER" id="PTHR22960">
    <property type="entry name" value="MOLYBDOPTERIN COFACTOR SYNTHESIS PROTEIN A"/>
    <property type="match status" value="1"/>
</dbReference>
<dbReference type="GeneID" id="9132017"/>
<feature type="active site" evidence="3">
    <location>
        <position position="119"/>
    </location>
</feature>
<comment type="pathway">
    <text evidence="1 3">Cofactor biosynthesis; molybdopterin biosynthesis.</text>
</comment>
<dbReference type="InterPro" id="IPR036522">
    <property type="entry name" value="MoaC_sf"/>
</dbReference>
<dbReference type="GO" id="GO:0061799">
    <property type="term" value="F:cyclic pyranopterin monophosphate synthase activity"/>
    <property type="evidence" value="ECO:0007669"/>
    <property type="project" value="UniProtKB-UniRule"/>
</dbReference>
<comment type="subunit">
    <text evidence="3">Homohexamer; trimer of dimers.</text>
</comment>
<feature type="binding site" evidence="3">
    <location>
        <begin position="104"/>
        <end position="105"/>
    </location>
    <ligand>
        <name>substrate</name>
    </ligand>
</feature>
<dbReference type="InterPro" id="IPR002820">
    <property type="entry name" value="Mopterin_CF_biosynth-C_dom"/>
</dbReference>